<dbReference type="EMBL" id="QXTE01000077">
    <property type="protein sequence ID" value="TFK07861.1"/>
    <property type="molecule type" value="Genomic_DNA"/>
</dbReference>
<name>A0A4D9E9J1_9SAUR</name>
<feature type="compositionally biased region" description="Basic and acidic residues" evidence="1">
    <location>
        <begin position="20"/>
        <end position="29"/>
    </location>
</feature>
<dbReference type="GO" id="GO:0003743">
    <property type="term" value="F:translation initiation factor activity"/>
    <property type="evidence" value="ECO:0007669"/>
    <property type="project" value="UniProtKB-KW"/>
</dbReference>
<reference evidence="2 3" key="1">
    <citation type="submission" date="2019-04" db="EMBL/GenBank/DDBJ databases">
        <title>Draft genome of the big-headed turtle Platysternon megacephalum.</title>
        <authorList>
            <person name="Gong S."/>
        </authorList>
    </citation>
    <scope>NUCLEOTIDE SEQUENCE [LARGE SCALE GENOMIC DNA]</scope>
    <source>
        <strain evidence="2">DO16091913</strain>
        <tissue evidence="2">Muscle</tissue>
    </source>
</reference>
<evidence type="ECO:0000313" key="2">
    <source>
        <dbReference type="EMBL" id="TFK07861.1"/>
    </source>
</evidence>
<proteinExistence type="predicted"/>
<dbReference type="Proteomes" id="UP000297703">
    <property type="component" value="Unassembled WGS sequence"/>
</dbReference>
<feature type="region of interest" description="Disordered" evidence="1">
    <location>
        <begin position="54"/>
        <end position="138"/>
    </location>
</feature>
<keyword evidence="3" id="KW-1185">Reference proteome</keyword>
<feature type="region of interest" description="Disordered" evidence="1">
    <location>
        <begin position="1"/>
        <end position="35"/>
    </location>
</feature>
<reference evidence="2 3" key="2">
    <citation type="submission" date="2019-04" db="EMBL/GenBank/DDBJ databases">
        <title>The genome sequence of big-headed turtle.</title>
        <authorList>
            <person name="Gong S."/>
        </authorList>
    </citation>
    <scope>NUCLEOTIDE SEQUENCE [LARGE SCALE GENOMIC DNA]</scope>
    <source>
        <strain evidence="2">DO16091913</strain>
        <tissue evidence="2">Muscle</tissue>
    </source>
</reference>
<feature type="compositionally biased region" description="Basic residues" evidence="1">
    <location>
        <begin position="1"/>
        <end position="12"/>
    </location>
</feature>
<dbReference type="AlphaFoldDB" id="A0A4D9E9J1"/>
<evidence type="ECO:0000256" key="1">
    <source>
        <dbReference type="SAM" id="MobiDB-lite"/>
    </source>
</evidence>
<accession>A0A4D9E9J1</accession>
<comment type="caution">
    <text evidence="2">The sequence shown here is derived from an EMBL/GenBank/DDBJ whole genome shotgun (WGS) entry which is preliminary data.</text>
</comment>
<protein>
    <submittedName>
        <fullName evidence="2">Transcription initiation factor TFIID subunit 5</fullName>
    </submittedName>
</protein>
<gene>
    <name evidence="2" type="ORF">DR999_PMT09271</name>
</gene>
<organism evidence="2 3">
    <name type="scientific">Platysternon megacephalum</name>
    <name type="common">big-headed turtle</name>
    <dbReference type="NCBI Taxonomy" id="55544"/>
    <lineage>
        <taxon>Eukaryota</taxon>
        <taxon>Metazoa</taxon>
        <taxon>Chordata</taxon>
        <taxon>Craniata</taxon>
        <taxon>Vertebrata</taxon>
        <taxon>Euteleostomi</taxon>
        <taxon>Archelosauria</taxon>
        <taxon>Testudinata</taxon>
        <taxon>Testudines</taxon>
        <taxon>Cryptodira</taxon>
        <taxon>Durocryptodira</taxon>
        <taxon>Testudinoidea</taxon>
        <taxon>Platysternidae</taxon>
        <taxon>Platysternon</taxon>
    </lineage>
</organism>
<sequence length="138" mass="15210">MWRREQKRRGHHPGPTYPEEPSRTRDHPNPGRRWGLCIHLPEERLLPLGSRNREHSTWYGTVPPLAGLAAGTRRGRQQRGRDRDSSAEGAMPIRAPARSGSWSSGGSTRAERNSAPFSGAAAGRLRPLPRPPSPSADA</sequence>
<feature type="compositionally biased region" description="Pro residues" evidence="1">
    <location>
        <begin position="128"/>
        <end position="138"/>
    </location>
</feature>
<keyword evidence="2" id="KW-0396">Initiation factor</keyword>
<keyword evidence="2" id="KW-0648">Protein biosynthesis</keyword>
<evidence type="ECO:0000313" key="3">
    <source>
        <dbReference type="Proteomes" id="UP000297703"/>
    </source>
</evidence>